<dbReference type="OrthoDB" id="5294429at2"/>
<dbReference type="RefSeq" id="WP_072660315.1">
    <property type="nucleotide sequence ID" value="NZ_BDFD01000019.1"/>
</dbReference>
<keyword evidence="1" id="KW-0732">Signal</keyword>
<comment type="caution">
    <text evidence="3">The sequence shown here is derived from an EMBL/GenBank/DDBJ whole genome shotgun (WGS) entry which is preliminary data.</text>
</comment>
<feature type="signal peptide" evidence="1">
    <location>
        <begin position="1"/>
        <end position="19"/>
    </location>
</feature>
<dbReference type="AlphaFoldDB" id="A0A1L8CQ19"/>
<dbReference type="STRING" id="1921010.MMIC_P1990"/>
<dbReference type="Gene3D" id="1.10.238.10">
    <property type="entry name" value="EF-hand"/>
    <property type="match status" value="2"/>
</dbReference>
<proteinExistence type="predicted"/>
<dbReference type="EMBL" id="BDFD01000019">
    <property type="protein sequence ID" value="GAV21011.1"/>
    <property type="molecule type" value="Genomic_DNA"/>
</dbReference>
<dbReference type="Proteomes" id="UP000231632">
    <property type="component" value="Unassembled WGS sequence"/>
</dbReference>
<dbReference type="Pfam" id="PF13202">
    <property type="entry name" value="EF-hand_5"/>
    <property type="match status" value="2"/>
</dbReference>
<evidence type="ECO:0000313" key="3">
    <source>
        <dbReference type="EMBL" id="GAV21011.1"/>
    </source>
</evidence>
<organism evidence="3 4">
    <name type="scientific">Mariprofundus micogutta</name>
    <dbReference type="NCBI Taxonomy" id="1921010"/>
    <lineage>
        <taxon>Bacteria</taxon>
        <taxon>Pseudomonadati</taxon>
        <taxon>Pseudomonadota</taxon>
        <taxon>Candidatius Mariprofundia</taxon>
        <taxon>Mariprofundales</taxon>
        <taxon>Mariprofundaceae</taxon>
        <taxon>Mariprofundus</taxon>
    </lineage>
</organism>
<gene>
    <name evidence="3" type="ORF">MMIC_P1990</name>
</gene>
<evidence type="ECO:0000256" key="1">
    <source>
        <dbReference type="SAM" id="SignalP"/>
    </source>
</evidence>
<evidence type="ECO:0000313" key="4">
    <source>
        <dbReference type="Proteomes" id="UP000231632"/>
    </source>
</evidence>
<dbReference type="GO" id="GO:0005509">
    <property type="term" value="F:calcium ion binding"/>
    <property type="evidence" value="ECO:0007669"/>
    <property type="project" value="InterPro"/>
</dbReference>
<protein>
    <recommendedName>
        <fullName evidence="2">EF-hand domain-containing protein</fullName>
    </recommendedName>
</protein>
<feature type="domain" description="EF-hand" evidence="2">
    <location>
        <begin position="28"/>
        <end position="63"/>
    </location>
</feature>
<feature type="chain" id="PRO_5012114859" description="EF-hand domain-containing protein" evidence="1">
    <location>
        <begin position="20"/>
        <end position="164"/>
    </location>
</feature>
<sequence>MKKFVLIAAGLFVAVPEYAAAMPLPTYAPEEIADRQMATLDVDHSNTIDGAEFERAVMHQFGTIDTDGDGVLSGEEMFHFRYAKRPDVLKSSVKPKLIDNIMKKWDSNKDGHVSTDEKLKFRRAEFRFIDRDEDEVITRDEMIAHWQRKKIEMESSQKDSNSKD</sequence>
<dbReference type="InterPro" id="IPR018247">
    <property type="entry name" value="EF_Hand_1_Ca_BS"/>
</dbReference>
<accession>A0A1L8CQ19</accession>
<name>A0A1L8CQ19_9PROT</name>
<dbReference type="SMART" id="SM00054">
    <property type="entry name" value="EFh"/>
    <property type="match status" value="4"/>
</dbReference>
<dbReference type="PROSITE" id="PS00018">
    <property type="entry name" value="EF_HAND_1"/>
    <property type="match status" value="2"/>
</dbReference>
<evidence type="ECO:0000259" key="2">
    <source>
        <dbReference type="PROSITE" id="PS50222"/>
    </source>
</evidence>
<dbReference type="SUPFAM" id="SSF47473">
    <property type="entry name" value="EF-hand"/>
    <property type="match status" value="1"/>
</dbReference>
<dbReference type="InterPro" id="IPR011992">
    <property type="entry name" value="EF-hand-dom_pair"/>
</dbReference>
<reference evidence="3 4" key="1">
    <citation type="journal article" date="2017" name="Arch. Microbiol.">
        <title>Mariprofundus micogutta sp. nov., a novel iron-oxidizing zetaproteobacterium isolated from a deep-sea hydrothermal field at the Bayonnaise knoll of the Izu-Ogasawara arc, and a description of Mariprofundales ord. nov. and Zetaproteobacteria classis nov.</title>
        <authorList>
            <person name="Makita H."/>
            <person name="Tanaka E."/>
            <person name="Mitsunobu S."/>
            <person name="Miyazaki M."/>
            <person name="Nunoura T."/>
            <person name="Uematsu K."/>
            <person name="Takaki Y."/>
            <person name="Nishi S."/>
            <person name="Shimamura S."/>
            <person name="Takai K."/>
        </authorList>
    </citation>
    <scope>NUCLEOTIDE SEQUENCE [LARGE SCALE GENOMIC DNA]</scope>
    <source>
        <strain evidence="3 4">ET2</strain>
    </source>
</reference>
<keyword evidence="4" id="KW-1185">Reference proteome</keyword>
<dbReference type="InterPro" id="IPR002048">
    <property type="entry name" value="EF_hand_dom"/>
</dbReference>
<dbReference type="PROSITE" id="PS50222">
    <property type="entry name" value="EF_HAND_2"/>
    <property type="match status" value="1"/>
</dbReference>